<evidence type="ECO:0000313" key="12">
    <source>
        <dbReference type="Proteomes" id="UP000287447"/>
    </source>
</evidence>
<dbReference type="InterPro" id="IPR023404">
    <property type="entry name" value="rSAM_horseshoe"/>
</dbReference>
<dbReference type="EMBL" id="SADE01000001">
    <property type="protein sequence ID" value="RVU39605.1"/>
    <property type="molecule type" value="Genomic_DNA"/>
</dbReference>
<dbReference type="SMART" id="SM00729">
    <property type="entry name" value="Elp3"/>
    <property type="match status" value="1"/>
</dbReference>
<reference evidence="12" key="1">
    <citation type="submission" date="2019-01" db="EMBL/GenBank/DDBJ databases">
        <title>Gri0909 isolated from a small marine red alga.</title>
        <authorList>
            <person name="Kim J."/>
            <person name="Jeong S.E."/>
            <person name="Jeon C.O."/>
        </authorList>
    </citation>
    <scope>NUCLEOTIDE SEQUENCE [LARGE SCALE GENOMIC DNA]</scope>
    <source>
        <strain evidence="12">Gri0909</strain>
    </source>
</reference>
<organism evidence="11 12">
    <name type="scientific">Hwanghaeella grinnelliae</name>
    <dbReference type="NCBI Taxonomy" id="2500179"/>
    <lineage>
        <taxon>Bacteria</taxon>
        <taxon>Pseudomonadati</taxon>
        <taxon>Pseudomonadota</taxon>
        <taxon>Alphaproteobacteria</taxon>
        <taxon>Rhodospirillales</taxon>
        <taxon>Rhodospirillaceae</taxon>
        <taxon>Hwanghaeella</taxon>
    </lineage>
</organism>
<dbReference type="GO" id="GO:0051539">
    <property type="term" value="F:4 iron, 4 sulfur cluster binding"/>
    <property type="evidence" value="ECO:0007669"/>
    <property type="project" value="UniProtKB-KW"/>
</dbReference>
<dbReference type="InterPro" id="IPR051198">
    <property type="entry name" value="BchE-like"/>
</dbReference>
<keyword evidence="4" id="KW-0808">Transferase</keyword>
<dbReference type="InterPro" id="IPR020612">
    <property type="entry name" value="Methylthiotransferase_CS"/>
</dbReference>
<dbReference type="SFLD" id="SFLDS00029">
    <property type="entry name" value="Radical_SAM"/>
    <property type="match status" value="1"/>
</dbReference>
<evidence type="ECO:0000256" key="8">
    <source>
        <dbReference type="ARBA" id="ARBA00023014"/>
    </source>
</evidence>
<dbReference type="GO" id="GO:0005829">
    <property type="term" value="C:cytosol"/>
    <property type="evidence" value="ECO:0007669"/>
    <property type="project" value="TreeGrafter"/>
</dbReference>
<dbReference type="Pfam" id="PF02310">
    <property type="entry name" value="B12-binding"/>
    <property type="match status" value="1"/>
</dbReference>
<evidence type="ECO:0000259" key="10">
    <source>
        <dbReference type="PROSITE" id="PS51918"/>
    </source>
</evidence>
<dbReference type="Gene3D" id="3.40.50.280">
    <property type="entry name" value="Cobalamin-binding domain"/>
    <property type="match status" value="1"/>
</dbReference>
<dbReference type="Pfam" id="PF04055">
    <property type="entry name" value="Radical_SAM"/>
    <property type="match status" value="1"/>
</dbReference>
<keyword evidence="6" id="KW-0479">Metal-binding</keyword>
<dbReference type="InterPro" id="IPR034466">
    <property type="entry name" value="Methyltransferase_Class_B"/>
</dbReference>
<keyword evidence="8" id="KW-0411">Iron-sulfur</keyword>
<evidence type="ECO:0000256" key="5">
    <source>
        <dbReference type="ARBA" id="ARBA00022691"/>
    </source>
</evidence>
<evidence type="ECO:0000256" key="4">
    <source>
        <dbReference type="ARBA" id="ARBA00022679"/>
    </source>
</evidence>
<proteinExistence type="predicted"/>
<dbReference type="PROSITE" id="PS51332">
    <property type="entry name" value="B12_BINDING"/>
    <property type="match status" value="1"/>
</dbReference>
<dbReference type="AlphaFoldDB" id="A0A3S2WVR8"/>
<dbReference type="PANTHER" id="PTHR43409:SF7">
    <property type="entry name" value="BLL1977 PROTEIN"/>
    <property type="match status" value="1"/>
</dbReference>
<evidence type="ECO:0000256" key="6">
    <source>
        <dbReference type="ARBA" id="ARBA00022723"/>
    </source>
</evidence>
<dbReference type="GO" id="GO:0003824">
    <property type="term" value="F:catalytic activity"/>
    <property type="evidence" value="ECO:0007669"/>
    <property type="project" value="InterPro"/>
</dbReference>
<gene>
    <name evidence="11" type="ORF">EOI86_10375</name>
</gene>
<dbReference type="PANTHER" id="PTHR43409">
    <property type="entry name" value="ANAEROBIC MAGNESIUM-PROTOPORPHYRIN IX MONOMETHYL ESTER CYCLASE-RELATED"/>
    <property type="match status" value="1"/>
</dbReference>
<dbReference type="GO" id="GO:0046872">
    <property type="term" value="F:metal ion binding"/>
    <property type="evidence" value="ECO:0007669"/>
    <property type="project" value="UniProtKB-KW"/>
</dbReference>
<keyword evidence="7" id="KW-0408">Iron</keyword>
<dbReference type="GO" id="GO:0031419">
    <property type="term" value="F:cobalamin binding"/>
    <property type="evidence" value="ECO:0007669"/>
    <property type="project" value="InterPro"/>
</dbReference>
<dbReference type="OrthoDB" id="9801424at2"/>
<keyword evidence="12" id="KW-1185">Reference proteome</keyword>
<dbReference type="CDD" id="cd01335">
    <property type="entry name" value="Radical_SAM"/>
    <property type="match status" value="1"/>
</dbReference>
<dbReference type="SUPFAM" id="SSF102114">
    <property type="entry name" value="Radical SAM enzymes"/>
    <property type="match status" value="1"/>
</dbReference>
<dbReference type="PROSITE" id="PS51918">
    <property type="entry name" value="RADICAL_SAM"/>
    <property type="match status" value="1"/>
</dbReference>
<accession>A0A3S2WVR8</accession>
<feature type="domain" description="B12-binding" evidence="9">
    <location>
        <begin position="12"/>
        <end position="155"/>
    </location>
</feature>
<dbReference type="Proteomes" id="UP000287447">
    <property type="component" value="Unassembled WGS sequence"/>
</dbReference>
<comment type="cofactor">
    <cofactor evidence="1">
        <name>[4Fe-4S] cluster</name>
        <dbReference type="ChEBI" id="CHEBI:49883"/>
    </cofactor>
</comment>
<evidence type="ECO:0000259" key="9">
    <source>
        <dbReference type="PROSITE" id="PS51332"/>
    </source>
</evidence>
<name>A0A3S2WVR8_9PROT</name>
<keyword evidence="3" id="KW-0489">Methyltransferase</keyword>
<feature type="domain" description="Radical SAM core" evidence="10">
    <location>
        <begin position="210"/>
        <end position="437"/>
    </location>
</feature>
<dbReference type="PROSITE" id="PS01278">
    <property type="entry name" value="MTTASE_RADICAL"/>
    <property type="match status" value="1"/>
</dbReference>
<evidence type="ECO:0000313" key="11">
    <source>
        <dbReference type="EMBL" id="RVU39605.1"/>
    </source>
</evidence>
<dbReference type="Gene3D" id="3.80.30.20">
    <property type="entry name" value="tm_1862 like domain"/>
    <property type="match status" value="1"/>
</dbReference>
<protein>
    <submittedName>
        <fullName evidence="11">Radical SAM protein</fullName>
    </submittedName>
</protein>
<keyword evidence="5" id="KW-0949">S-adenosyl-L-methionine</keyword>
<dbReference type="RefSeq" id="WP_127764976.1">
    <property type="nucleotide sequence ID" value="NZ_SADE01000001.1"/>
</dbReference>
<evidence type="ECO:0000256" key="7">
    <source>
        <dbReference type="ARBA" id="ARBA00023004"/>
    </source>
</evidence>
<keyword evidence="2" id="KW-0004">4Fe-4S</keyword>
<evidence type="ECO:0000256" key="2">
    <source>
        <dbReference type="ARBA" id="ARBA00022485"/>
    </source>
</evidence>
<dbReference type="SFLD" id="SFLDG01123">
    <property type="entry name" value="methyltransferase_(Class_B)"/>
    <property type="match status" value="1"/>
</dbReference>
<dbReference type="InterPro" id="IPR007197">
    <property type="entry name" value="rSAM"/>
</dbReference>
<sequence length="507" mass="55758">MADLDLLLINPPGKMEIYQNLGAGLAAVEPPVWAGLLAEHARMKGFSVALLDAEAEGLTHEQTAAKAAQLDAALTLFVVYGQQPSASTQCMPGARKSATAFRAQSDRPVAMMGTHCAALPERTLREEPVDFVFTGEGPATLDALLAHLVYGHGSLDSVPGLVRWQDGDVVAAAPSSNVADLDAVLPRQALDILDMTKYRAHNWHAFNDLAHRENYASLQTSLGCSFKCSFCCINAPFGGPGMRYWSVDTVMAQIDEMVTKYGVRHIKIPDEMFVLNRRHVSDLCDALIERDYGLNFWAYARIDTLHPELLGKLKKAGFNWLCLGIESGSKHVRDGVTKGRFGNVDIADAVSRTRDHGISVLGNYIFGLPDDTMDSMRETLDLALELNTEWANFYCAMAYPGSALHIQAKAAGLPLPEDPGGPGWIGYSQHSYDCMPLPTEALAAEQVLAFRDQAFIDYFDRADYQKMVGETFGEDAAQNVRDMLKMTLPRRHHKEPGWMTRLQPEPV</sequence>
<dbReference type="InterPro" id="IPR058240">
    <property type="entry name" value="rSAM_sf"/>
</dbReference>
<evidence type="ECO:0000256" key="1">
    <source>
        <dbReference type="ARBA" id="ARBA00001966"/>
    </source>
</evidence>
<comment type="caution">
    <text evidence="11">The sequence shown here is derived from an EMBL/GenBank/DDBJ whole genome shotgun (WGS) entry which is preliminary data.</text>
</comment>
<evidence type="ECO:0000256" key="3">
    <source>
        <dbReference type="ARBA" id="ARBA00022603"/>
    </source>
</evidence>
<dbReference type="InterPro" id="IPR006158">
    <property type="entry name" value="Cobalamin-bd"/>
</dbReference>
<dbReference type="SFLD" id="SFLDG01082">
    <property type="entry name" value="B12-binding_domain_containing"/>
    <property type="match status" value="1"/>
</dbReference>
<dbReference type="InterPro" id="IPR006638">
    <property type="entry name" value="Elp3/MiaA/NifB-like_rSAM"/>
</dbReference>